<evidence type="ECO:0000313" key="1">
    <source>
        <dbReference type="EMBL" id="CCH88409.1"/>
    </source>
</evidence>
<name>I4EYE6_MODI5</name>
<dbReference type="Proteomes" id="UP000006461">
    <property type="component" value="Chromosome"/>
</dbReference>
<accession>I4EYE6</accession>
<gene>
    <name evidence="1" type="ordered locus">MODMU_2982</name>
</gene>
<sequence>MTCPIVEAHIAQPSVRPVEGGWAPRTDPAALRPVLLPVALVAFLRLVPDRW</sequence>
<proteinExistence type="predicted"/>
<dbReference type="STRING" id="477641.MODMU_2982"/>
<dbReference type="HOGENOM" id="CLU_3100990_0_0_11"/>
<reference evidence="1 2" key="1">
    <citation type="journal article" date="2012" name="J. Bacteriol.">
        <title>Genome Sequence of Radiation-Resistant Modestobacter marinus Strain BC501, a Representative Actinobacterium That Thrives on Calcareous Stone Surfaces.</title>
        <authorList>
            <person name="Normand P."/>
            <person name="Gury J."/>
            <person name="Pujic P."/>
            <person name="Chouaia B."/>
            <person name="Crotti E."/>
            <person name="Brusetti L."/>
            <person name="Daffonchio D."/>
            <person name="Vacherie B."/>
            <person name="Barbe V."/>
            <person name="Medigue C."/>
            <person name="Calteau A."/>
            <person name="Ghodhbane-Gtari F."/>
            <person name="Essoussi I."/>
            <person name="Nouioui I."/>
            <person name="Abbassi-Ghozzi I."/>
            <person name="Gtari M."/>
        </authorList>
    </citation>
    <scope>NUCLEOTIDE SEQUENCE [LARGE SCALE GENOMIC DNA]</scope>
    <source>
        <strain evidence="2">BC 501</strain>
    </source>
</reference>
<dbReference type="KEGG" id="mmar:MODMU_2982"/>
<dbReference type="AlphaFoldDB" id="I4EYE6"/>
<dbReference type="EMBL" id="FO203431">
    <property type="protein sequence ID" value="CCH88409.1"/>
    <property type="molecule type" value="Genomic_DNA"/>
</dbReference>
<protein>
    <submittedName>
        <fullName evidence="1">Uncharacterized protein</fullName>
    </submittedName>
</protein>
<evidence type="ECO:0000313" key="2">
    <source>
        <dbReference type="Proteomes" id="UP000006461"/>
    </source>
</evidence>
<organism evidence="1 2">
    <name type="scientific">Modestobacter italicus (strain DSM 44449 / CECT 9708 / BC 501)</name>
    <dbReference type="NCBI Taxonomy" id="2732864"/>
    <lineage>
        <taxon>Bacteria</taxon>
        <taxon>Bacillati</taxon>
        <taxon>Actinomycetota</taxon>
        <taxon>Actinomycetes</taxon>
        <taxon>Geodermatophilales</taxon>
        <taxon>Geodermatophilaceae</taxon>
        <taxon>Modestobacter</taxon>
    </lineage>
</organism>
<keyword evidence="2" id="KW-1185">Reference proteome</keyword>